<name>A0A9N8E1A6_9STRA</name>
<keyword evidence="1" id="KW-0732">Signal</keyword>
<protein>
    <recommendedName>
        <fullName evidence="4">SGNH hydrolase-type esterase domain-containing protein</fullName>
    </recommendedName>
</protein>
<gene>
    <name evidence="2" type="ORF">SEMRO_434_G142180.1</name>
</gene>
<dbReference type="EMBL" id="CAICTM010000433">
    <property type="protein sequence ID" value="CAB9510395.1"/>
    <property type="molecule type" value="Genomic_DNA"/>
</dbReference>
<evidence type="ECO:0000256" key="1">
    <source>
        <dbReference type="SAM" id="SignalP"/>
    </source>
</evidence>
<keyword evidence="3" id="KW-1185">Reference proteome</keyword>
<evidence type="ECO:0008006" key="4">
    <source>
        <dbReference type="Google" id="ProtNLM"/>
    </source>
</evidence>
<dbReference type="Proteomes" id="UP001153069">
    <property type="component" value="Unassembled WGS sequence"/>
</dbReference>
<comment type="caution">
    <text evidence="2">The sequence shown here is derived from an EMBL/GenBank/DDBJ whole genome shotgun (WGS) entry which is preliminary data.</text>
</comment>
<evidence type="ECO:0000313" key="3">
    <source>
        <dbReference type="Proteomes" id="UP001153069"/>
    </source>
</evidence>
<reference evidence="2" key="1">
    <citation type="submission" date="2020-06" db="EMBL/GenBank/DDBJ databases">
        <authorList>
            <consortium name="Plant Systems Biology data submission"/>
        </authorList>
    </citation>
    <scope>NUCLEOTIDE SEQUENCE</scope>
    <source>
        <strain evidence="2">D6</strain>
    </source>
</reference>
<evidence type="ECO:0000313" key="2">
    <source>
        <dbReference type="EMBL" id="CAB9510395.1"/>
    </source>
</evidence>
<feature type="signal peptide" evidence="1">
    <location>
        <begin position="1"/>
        <end position="25"/>
    </location>
</feature>
<dbReference type="AlphaFoldDB" id="A0A9N8E1A6"/>
<sequence>MACKVRWLGLLLCSLQALYFLVTEGGRLVAQLGSTETKKTDHYDVLSQSSASSALLHLNDIFDTEFSTQESVLDHGFPLSWSPCTLRPLLSTSKALHVAVLGGSASAHSAKRCSYHSPRHNVNQSSDIKSDPYAGRYSNILMEQLLQDFFSMDTQNGHSLEFDVINMAQGATDTVWNALMLDELINTQNTTTRTSMAESAERMIHSADLLIVEYGINDALGGTTKLPRRTDQHLAQMLNLWLWRVYSLFRQQANRAPPPILFVYLWDANFYKRNGTSFGIDSDHILQHGIGQSSWKAQKRVIEHYQSQGWNIGALNVGGTIQNHTAVAHKPGILLDDKHHPNCVAMHLITAMIRHAIYSDLAHCPSFDIDNDSNKETAPMIRPMPSSNSTTTEELLDTLLEDNIKIGSIMEWEPNVGSSTLRLGHDSDCFNVSEHDAVVQADFGTKSYAWREDRKQSFTLPPCINEQPIHFTLLEPNLQWLGVGYHIFSNNMAIEMTINGVSLDLFDNGAQNHTILEFDYAKIVKDWIKISDFFSQQPPQPTVYSVSFCYKQWQEKTDTTASSDHHPMAITADVEGDCPFAEATSMENVCELWNHDNFDADASCPYEHLQTVTEACFQWWETKLDSLEKEISHQQGKPQEATTEDTVPPQLHWIVAVVRI</sequence>
<accession>A0A9N8E1A6</accession>
<dbReference type="SUPFAM" id="SSF52266">
    <property type="entry name" value="SGNH hydrolase"/>
    <property type="match status" value="1"/>
</dbReference>
<proteinExistence type="predicted"/>
<dbReference type="OrthoDB" id="55568at2759"/>
<organism evidence="2 3">
    <name type="scientific">Seminavis robusta</name>
    <dbReference type="NCBI Taxonomy" id="568900"/>
    <lineage>
        <taxon>Eukaryota</taxon>
        <taxon>Sar</taxon>
        <taxon>Stramenopiles</taxon>
        <taxon>Ochrophyta</taxon>
        <taxon>Bacillariophyta</taxon>
        <taxon>Bacillariophyceae</taxon>
        <taxon>Bacillariophycidae</taxon>
        <taxon>Naviculales</taxon>
        <taxon>Naviculaceae</taxon>
        <taxon>Seminavis</taxon>
    </lineage>
</organism>
<feature type="chain" id="PRO_5040332161" description="SGNH hydrolase-type esterase domain-containing protein" evidence="1">
    <location>
        <begin position="26"/>
        <end position="660"/>
    </location>
</feature>